<comment type="caution">
    <text evidence="1">The sequence shown here is derived from an EMBL/GenBank/DDBJ whole genome shotgun (WGS) entry which is preliminary data.</text>
</comment>
<evidence type="ECO:0000313" key="2">
    <source>
        <dbReference type="Proteomes" id="UP001642360"/>
    </source>
</evidence>
<dbReference type="Proteomes" id="UP001642360">
    <property type="component" value="Unassembled WGS sequence"/>
</dbReference>
<gene>
    <name evidence="1" type="ORF">ILEXP_LOCUS43181</name>
</gene>
<dbReference type="EMBL" id="CAUOFW020006168">
    <property type="protein sequence ID" value="CAK9173456.1"/>
    <property type="molecule type" value="Genomic_DNA"/>
</dbReference>
<accession>A0ABC8U165</accession>
<dbReference type="AlphaFoldDB" id="A0ABC8U165"/>
<proteinExistence type="predicted"/>
<protein>
    <submittedName>
        <fullName evidence="1">Uncharacterized protein</fullName>
    </submittedName>
</protein>
<name>A0ABC8U165_9AQUA</name>
<reference evidence="1 2" key="1">
    <citation type="submission" date="2024-02" db="EMBL/GenBank/DDBJ databases">
        <authorList>
            <person name="Vignale AGUSTIN F."/>
            <person name="Sosa J E."/>
            <person name="Modenutti C."/>
        </authorList>
    </citation>
    <scope>NUCLEOTIDE SEQUENCE [LARGE SCALE GENOMIC DNA]</scope>
</reference>
<organism evidence="1 2">
    <name type="scientific">Ilex paraguariensis</name>
    <name type="common">yerba mate</name>
    <dbReference type="NCBI Taxonomy" id="185542"/>
    <lineage>
        <taxon>Eukaryota</taxon>
        <taxon>Viridiplantae</taxon>
        <taxon>Streptophyta</taxon>
        <taxon>Embryophyta</taxon>
        <taxon>Tracheophyta</taxon>
        <taxon>Spermatophyta</taxon>
        <taxon>Magnoliopsida</taxon>
        <taxon>eudicotyledons</taxon>
        <taxon>Gunneridae</taxon>
        <taxon>Pentapetalae</taxon>
        <taxon>asterids</taxon>
        <taxon>campanulids</taxon>
        <taxon>Aquifoliales</taxon>
        <taxon>Aquifoliaceae</taxon>
        <taxon>Ilex</taxon>
    </lineage>
</organism>
<sequence length="103" mass="11764">MSNLFNPGLAELIARFAFCNSLIALSMAQYWSSRVTRFFQAPLLLMTKWGRRKTRILDNPRPKGKKPNITSKGPMMLQAAAPNKRFCGTTRLLSFNRNNCRNV</sequence>
<keyword evidence="2" id="KW-1185">Reference proteome</keyword>
<evidence type="ECO:0000313" key="1">
    <source>
        <dbReference type="EMBL" id="CAK9173456.1"/>
    </source>
</evidence>